<comment type="caution">
    <text evidence="3">The sequence shown here is derived from an EMBL/GenBank/DDBJ whole genome shotgun (WGS) entry which is preliminary data.</text>
</comment>
<dbReference type="EMBL" id="JJML01000001">
    <property type="protein sequence ID" value="KGF74018.1"/>
    <property type="molecule type" value="Genomic_DNA"/>
</dbReference>
<dbReference type="PANTHER" id="PTHR46268">
    <property type="entry name" value="STRESS RESPONSE PROTEIN NHAX"/>
    <property type="match status" value="1"/>
</dbReference>
<gene>
    <name evidence="3" type="ORF">DO97_00380</name>
</gene>
<evidence type="ECO:0000313" key="3">
    <source>
        <dbReference type="EMBL" id="KGF74018.1"/>
    </source>
</evidence>
<dbReference type="CDD" id="cd00293">
    <property type="entry name" value="USP-like"/>
    <property type="match status" value="1"/>
</dbReference>
<keyword evidence="4" id="KW-1185">Reference proteome</keyword>
<protein>
    <submittedName>
        <fullName evidence="3">Universal stress protein UspA</fullName>
    </submittedName>
</protein>
<dbReference type="InterPro" id="IPR014729">
    <property type="entry name" value="Rossmann-like_a/b/a_fold"/>
</dbReference>
<dbReference type="OrthoDB" id="516822at2"/>
<evidence type="ECO:0000313" key="4">
    <source>
        <dbReference type="Proteomes" id="UP000030170"/>
    </source>
</evidence>
<comment type="similarity">
    <text evidence="1">Belongs to the universal stress protein A family.</text>
</comment>
<dbReference type="InterPro" id="IPR006016">
    <property type="entry name" value="UspA"/>
</dbReference>
<accession>A0A098TTA9</accession>
<sequence>MIRKILVSVNHPDEMGHHIFKSALYLAQATGANLKLLHVLAVEESDNSYPLTLRNPPEQKQQWQARKKPDQEFLQAMTTEAIAIGVPTEYSQDLGRPGHIICDTAKAWGADLIVMGRRGLSGMSELLLGSISNYVFHHAPCSVLVVQGFT</sequence>
<dbReference type="SUPFAM" id="SSF52402">
    <property type="entry name" value="Adenine nucleotide alpha hydrolases-like"/>
    <property type="match status" value="1"/>
</dbReference>
<proteinExistence type="inferred from homology"/>
<dbReference type="AlphaFoldDB" id="A0A098TTA9"/>
<dbReference type="PANTHER" id="PTHR46268:SF8">
    <property type="entry name" value="UNIVERSAL STRESS PROTEIN SLL1388"/>
    <property type="match status" value="1"/>
</dbReference>
<organism evidence="3 4">
    <name type="scientific">Neosynechococcus sphagnicola sy1</name>
    <dbReference type="NCBI Taxonomy" id="1497020"/>
    <lineage>
        <taxon>Bacteria</taxon>
        <taxon>Bacillati</taxon>
        <taxon>Cyanobacteriota</taxon>
        <taxon>Cyanophyceae</taxon>
        <taxon>Neosynechococcales</taxon>
        <taxon>Neosynechococcaceae</taxon>
        <taxon>Neosynechococcus</taxon>
    </lineage>
</organism>
<dbReference type="PRINTS" id="PR01438">
    <property type="entry name" value="UNVRSLSTRESS"/>
</dbReference>
<dbReference type="Pfam" id="PF00582">
    <property type="entry name" value="Usp"/>
    <property type="match status" value="1"/>
</dbReference>
<dbReference type="Proteomes" id="UP000030170">
    <property type="component" value="Unassembled WGS sequence"/>
</dbReference>
<name>A0A098TTA9_9CYAN</name>
<feature type="domain" description="UspA" evidence="2">
    <location>
        <begin position="1"/>
        <end position="146"/>
    </location>
</feature>
<dbReference type="Gene3D" id="3.40.50.620">
    <property type="entry name" value="HUPs"/>
    <property type="match status" value="1"/>
</dbReference>
<evidence type="ECO:0000256" key="1">
    <source>
        <dbReference type="ARBA" id="ARBA00008791"/>
    </source>
</evidence>
<reference evidence="3 4" key="1">
    <citation type="journal article" date="2014" name="Mol. Ecol.">
        <title>Evolution of Synechococcus.</title>
        <authorList>
            <person name="Dvorak P."/>
            <person name="Casamatta D."/>
            <person name="Hasler P."/>
            <person name="Poulickova A."/>
            <person name="Ondrej V."/>
            <person name="Sanges R."/>
        </authorList>
    </citation>
    <scope>NUCLEOTIDE SEQUENCE [LARGE SCALE GENOMIC DNA]</scope>
    <source>
        <strain evidence="3 4">CAUP A 1101</strain>
    </source>
</reference>
<dbReference type="STRING" id="1497020.DO97_00380"/>
<evidence type="ECO:0000259" key="2">
    <source>
        <dbReference type="Pfam" id="PF00582"/>
    </source>
</evidence>
<dbReference type="RefSeq" id="WP_036530193.1">
    <property type="nucleotide sequence ID" value="NZ_JJML01000001.1"/>
</dbReference>
<dbReference type="InterPro" id="IPR006015">
    <property type="entry name" value="Universal_stress_UspA"/>
</dbReference>